<dbReference type="AlphaFoldDB" id="A0AAF0J5Z0"/>
<dbReference type="EMBL" id="CP119878">
    <property type="protein sequence ID" value="WFD34545.1"/>
    <property type="molecule type" value="Genomic_DNA"/>
</dbReference>
<dbReference type="GO" id="GO:0071035">
    <property type="term" value="P:nuclear polyadenylation-dependent rRNA catabolic process"/>
    <property type="evidence" value="ECO:0007669"/>
    <property type="project" value="TreeGrafter"/>
</dbReference>
<accession>A0AAF0J5Z0</accession>
<dbReference type="GO" id="GO:0005730">
    <property type="term" value="C:nucleolus"/>
    <property type="evidence" value="ECO:0007669"/>
    <property type="project" value="UniProtKB-SubCell"/>
</dbReference>
<dbReference type="Pfam" id="PF01138">
    <property type="entry name" value="RNase_PH"/>
    <property type="match status" value="1"/>
</dbReference>
<evidence type="ECO:0000256" key="5">
    <source>
        <dbReference type="ARBA" id="ARBA00022552"/>
    </source>
</evidence>
<evidence type="ECO:0000256" key="7">
    <source>
        <dbReference type="ARBA" id="ARBA00022884"/>
    </source>
</evidence>
<protein>
    <recommendedName>
        <fullName evidence="9">Ribosomal RNA-processing protein 43</fullName>
    </recommendedName>
</protein>
<reference evidence="11" key="1">
    <citation type="submission" date="2023-03" db="EMBL/GenBank/DDBJ databases">
        <title>Mating type loci evolution in Malassezia.</title>
        <authorList>
            <person name="Coelho M.A."/>
        </authorList>
    </citation>
    <scope>NUCLEOTIDE SEQUENCE</scope>
    <source>
        <strain evidence="11">CBS 11721</strain>
    </source>
</reference>
<evidence type="ECO:0000313" key="11">
    <source>
        <dbReference type="EMBL" id="WFD34545.1"/>
    </source>
</evidence>
<dbReference type="GO" id="GO:0034475">
    <property type="term" value="P:U4 snRNA 3'-end processing"/>
    <property type="evidence" value="ECO:0007669"/>
    <property type="project" value="TreeGrafter"/>
</dbReference>
<dbReference type="GO" id="GO:0000176">
    <property type="term" value="C:nuclear exosome (RNase complex)"/>
    <property type="evidence" value="ECO:0007669"/>
    <property type="project" value="UniProtKB-ARBA"/>
</dbReference>
<evidence type="ECO:0000256" key="2">
    <source>
        <dbReference type="ARBA" id="ARBA00004604"/>
    </source>
</evidence>
<name>A0AAF0J5Z0_9BASI</name>
<dbReference type="InterPro" id="IPR027408">
    <property type="entry name" value="PNPase/RNase_PH_dom_sf"/>
</dbReference>
<dbReference type="Gene3D" id="3.30.230.70">
    <property type="entry name" value="GHMP Kinase, N-terminal domain"/>
    <property type="match status" value="1"/>
</dbReference>
<keyword evidence="7" id="KW-0694">RNA-binding</keyword>
<dbReference type="GO" id="GO:0071038">
    <property type="term" value="P:TRAMP-dependent tRNA surveillance pathway"/>
    <property type="evidence" value="ECO:0007669"/>
    <property type="project" value="TreeGrafter"/>
</dbReference>
<dbReference type="GO" id="GO:0034473">
    <property type="term" value="P:U1 snRNA 3'-end processing"/>
    <property type="evidence" value="ECO:0007669"/>
    <property type="project" value="TreeGrafter"/>
</dbReference>
<feature type="domain" description="Exoribonuclease phosphorolytic" evidence="10">
    <location>
        <begin position="40"/>
        <end position="174"/>
    </location>
</feature>
<dbReference type="GO" id="GO:0000177">
    <property type="term" value="C:cytoplasmic exosome (RNase complex)"/>
    <property type="evidence" value="ECO:0007669"/>
    <property type="project" value="TreeGrafter"/>
</dbReference>
<evidence type="ECO:0000256" key="3">
    <source>
        <dbReference type="ARBA" id="ARBA00006678"/>
    </source>
</evidence>
<dbReference type="InterPro" id="IPR050590">
    <property type="entry name" value="Exosome_comp_Rrp42_subfam"/>
</dbReference>
<keyword evidence="5" id="KW-0698">rRNA processing</keyword>
<dbReference type="GO" id="GO:0016075">
    <property type="term" value="P:rRNA catabolic process"/>
    <property type="evidence" value="ECO:0007669"/>
    <property type="project" value="TreeGrafter"/>
</dbReference>
<evidence type="ECO:0000256" key="6">
    <source>
        <dbReference type="ARBA" id="ARBA00022835"/>
    </source>
</evidence>
<proteinExistence type="inferred from homology"/>
<dbReference type="PANTHER" id="PTHR11097">
    <property type="entry name" value="EXOSOME COMPLEX EXONUCLEASE RIBOSOMAL RNA PROCESSING PROTEIN"/>
    <property type="match status" value="1"/>
</dbReference>
<dbReference type="GO" id="GO:0035925">
    <property type="term" value="F:mRNA 3'-UTR AU-rich region binding"/>
    <property type="evidence" value="ECO:0007669"/>
    <property type="project" value="TreeGrafter"/>
</dbReference>
<evidence type="ECO:0000313" key="12">
    <source>
        <dbReference type="Proteomes" id="UP001219933"/>
    </source>
</evidence>
<keyword evidence="4" id="KW-0963">Cytoplasm</keyword>
<dbReference type="GO" id="GO:0071028">
    <property type="term" value="P:nuclear mRNA surveillance"/>
    <property type="evidence" value="ECO:0007669"/>
    <property type="project" value="TreeGrafter"/>
</dbReference>
<dbReference type="SUPFAM" id="SSF55666">
    <property type="entry name" value="Ribonuclease PH domain 2-like"/>
    <property type="match status" value="1"/>
</dbReference>
<sequence length="282" mass="30604">MAQADEVRTAVFKKLYPVEFLKRHLEEHVREDGRGLLDPREATVATGVISQARGSALVRLGNGTMAIAAVNAHISEPQQVRPCEGYVVPSIDLSPIASPQYKIGPPGDDVQALTRRLQKFIDDTRVVPRESLEIAQGAAVWCLYVDVVFLSADGGLLDAAALAAVAALKNTTLPKATFDTDTRRCICDDTKEPLKLTCLPIHTTFGVCDSTFLLADPSAFEESLLSAKIEIGIGLDDVSYLLQTGNCTALDFDTQRRISNAELLEHCVTQSQSRAAALRRLL</sequence>
<gene>
    <name evidence="11" type="ORF">MCUN1_001386</name>
</gene>
<comment type="similarity">
    <text evidence="3">Belongs to the RNase PH family.</text>
</comment>
<comment type="subcellular location">
    <subcellularLocation>
        <location evidence="1">Cytoplasm</location>
    </subcellularLocation>
    <subcellularLocation>
        <location evidence="2">Nucleus</location>
        <location evidence="2">Nucleolus</location>
    </subcellularLocation>
</comment>
<evidence type="ECO:0000256" key="1">
    <source>
        <dbReference type="ARBA" id="ARBA00004496"/>
    </source>
</evidence>
<dbReference type="InterPro" id="IPR020568">
    <property type="entry name" value="Ribosomal_Su5_D2-typ_SF"/>
</dbReference>
<keyword evidence="12" id="KW-1185">Reference proteome</keyword>
<dbReference type="GO" id="GO:0000467">
    <property type="term" value="P:exonucleolytic trimming to generate mature 3'-end of 5.8S rRNA from tricistronic rRNA transcript (SSU-rRNA, 5.8S rRNA, LSU-rRNA)"/>
    <property type="evidence" value="ECO:0007669"/>
    <property type="project" value="TreeGrafter"/>
</dbReference>
<dbReference type="InterPro" id="IPR036345">
    <property type="entry name" value="ExoRNase_PH_dom2_sf"/>
</dbReference>
<dbReference type="GO" id="GO:0034476">
    <property type="term" value="P:U5 snRNA 3'-end processing"/>
    <property type="evidence" value="ECO:0007669"/>
    <property type="project" value="TreeGrafter"/>
</dbReference>
<keyword evidence="8" id="KW-0539">Nucleus</keyword>
<dbReference type="SUPFAM" id="SSF54211">
    <property type="entry name" value="Ribosomal protein S5 domain 2-like"/>
    <property type="match status" value="1"/>
</dbReference>
<evidence type="ECO:0000256" key="9">
    <source>
        <dbReference type="ARBA" id="ARBA00030617"/>
    </source>
</evidence>
<dbReference type="InterPro" id="IPR001247">
    <property type="entry name" value="ExoRNase_PH_dom1"/>
</dbReference>
<evidence type="ECO:0000256" key="4">
    <source>
        <dbReference type="ARBA" id="ARBA00022490"/>
    </source>
</evidence>
<dbReference type="Proteomes" id="UP001219933">
    <property type="component" value="Chromosome 2"/>
</dbReference>
<evidence type="ECO:0000256" key="8">
    <source>
        <dbReference type="ARBA" id="ARBA00023242"/>
    </source>
</evidence>
<keyword evidence="6" id="KW-0271">Exosome</keyword>
<dbReference type="PANTHER" id="PTHR11097:SF9">
    <property type="entry name" value="EXOSOME COMPLEX COMPONENT RRP43"/>
    <property type="match status" value="1"/>
</dbReference>
<organism evidence="11 12">
    <name type="scientific">Malassezia cuniculi</name>
    <dbReference type="NCBI Taxonomy" id="948313"/>
    <lineage>
        <taxon>Eukaryota</taxon>
        <taxon>Fungi</taxon>
        <taxon>Dikarya</taxon>
        <taxon>Basidiomycota</taxon>
        <taxon>Ustilaginomycotina</taxon>
        <taxon>Malasseziomycetes</taxon>
        <taxon>Malasseziales</taxon>
        <taxon>Malasseziaceae</taxon>
        <taxon>Malassezia</taxon>
    </lineage>
</organism>
<evidence type="ECO:0000259" key="10">
    <source>
        <dbReference type="Pfam" id="PF01138"/>
    </source>
</evidence>